<keyword evidence="3 7" id="KW-0560">Oxidoreductase</keyword>
<sequence>MKGIFKMEQSLIVRGTPQEYLCEIGSWELLEGQLLCRNIHRVFILHGTESWQAAKPYFPTFQKVTAVFENYGGVCTDQRVQELEAQVLDNHLEAIVAVGGGKVADLGKALAHKMALPVIILPTLAATCAPCTPLSVMYREDGAMERYDVFPQANALVLVEPRVLLHSPRSLMVAGIGDTLAKWYEADAIISQLDVQVLPIQVSHFAAEKCRDILLNESINALKAMEEQQLNQSFIDVIETNLIIGGMVGGFGDDYGRTAGAHSIHDALTLLPASHRQLHGNKVAYGVFVQLAIEEKWQEIAELIPFYHQLGLPISLKEMEMDLTEAEYQEVAERACIEGETIHYMKQKITPEIVKKAMQDLEKYTATK</sequence>
<protein>
    <submittedName>
        <fullName evidence="7">Alcohol dehydrogenase, iron-dependent</fullName>
        <ecNumber evidence="7">1.1.1.1</ecNumber>
    </submittedName>
</protein>
<dbReference type="PIRSF" id="PIRSF000112">
    <property type="entry name" value="Glycerol_dehydrogenase"/>
    <property type="match status" value="1"/>
</dbReference>
<comment type="similarity">
    <text evidence="1">Belongs to the iron-containing alcohol dehydrogenase family.</text>
</comment>
<keyword evidence="4" id="KW-0862">Zinc</keyword>
<dbReference type="InterPro" id="IPR001670">
    <property type="entry name" value="ADH_Fe/GldA"/>
</dbReference>
<evidence type="ECO:0000256" key="1">
    <source>
        <dbReference type="ARBA" id="ARBA00007358"/>
    </source>
</evidence>
<evidence type="ECO:0000313" key="7">
    <source>
        <dbReference type="EMBL" id="EFM84139.1"/>
    </source>
</evidence>
<comment type="cofactor">
    <cofactor evidence="4">
        <name>Zn(2+)</name>
        <dbReference type="ChEBI" id="CHEBI:29105"/>
    </cofactor>
    <text evidence="4">Binds 1 zinc ion per subunit.</text>
</comment>
<dbReference type="Gene3D" id="1.20.1090.10">
    <property type="entry name" value="Dehydroquinate synthase-like - alpha domain"/>
    <property type="match status" value="1"/>
</dbReference>
<dbReference type="EMBL" id="AEBR01000005">
    <property type="protein sequence ID" value="EFM84139.1"/>
    <property type="molecule type" value="Genomic_DNA"/>
</dbReference>
<keyword evidence="5" id="KW-0520">NAD</keyword>
<dbReference type="InterPro" id="IPR016205">
    <property type="entry name" value="Glycerol_DH"/>
</dbReference>
<evidence type="ECO:0000259" key="6">
    <source>
        <dbReference type="Pfam" id="PF00465"/>
    </source>
</evidence>
<dbReference type="SUPFAM" id="SSF56796">
    <property type="entry name" value="Dehydroquinate synthase-like"/>
    <property type="match status" value="1"/>
</dbReference>
<dbReference type="RefSeq" id="WP_002355771.1">
    <property type="nucleotide sequence ID" value="NZ_GL454411.1"/>
</dbReference>
<dbReference type="Gene3D" id="3.40.50.1970">
    <property type="match status" value="1"/>
</dbReference>
<evidence type="ECO:0000256" key="2">
    <source>
        <dbReference type="ARBA" id="ARBA00022723"/>
    </source>
</evidence>
<feature type="binding site" evidence="4">
    <location>
        <position position="279"/>
    </location>
    <ligand>
        <name>glycerol</name>
        <dbReference type="ChEBI" id="CHEBI:17754"/>
    </ligand>
</feature>
<proteinExistence type="inferred from homology"/>
<dbReference type="CDD" id="cd08172">
    <property type="entry name" value="GlyDH-like"/>
    <property type="match status" value="1"/>
</dbReference>
<comment type="caution">
    <text evidence="7">The sequence shown here is derived from an EMBL/GenBank/DDBJ whole genome shotgun (WGS) entry which is preliminary data.</text>
</comment>
<accession>A0A125W9T4</accession>
<reference evidence="7 8" key="1">
    <citation type="submission" date="2010-07" db="EMBL/GenBank/DDBJ databases">
        <authorList>
            <person name="Sid Ahmed O."/>
        </authorList>
    </citation>
    <scope>NUCLEOTIDE SEQUENCE [LARGE SCALE GENOMIC DNA]</scope>
    <source>
        <strain evidence="7 8">TX4248</strain>
    </source>
</reference>
<feature type="binding site" evidence="5">
    <location>
        <begin position="101"/>
        <end position="105"/>
    </location>
    <ligand>
        <name>NAD(+)</name>
        <dbReference type="ChEBI" id="CHEBI:57540"/>
    </ligand>
</feature>
<dbReference type="PANTHER" id="PTHR43616:SF3">
    <property type="entry name" value="HYDROXYCARBOXYLATE DEHYDROGENASE A"/>
    <property type="match status" value="1"/>
</dbReference>
<dbReference type="Pfam" id="PF00465">
    <property type="entry name" value="Fe-ADH"/>
    <property type="match status" value="1"/>
</dbReference>
<dbReference type="SMR" id="A0A125W9T4"/>
<evidence type="ECO:0000256" key="4">
    <source>
        <dbReference type="PIRSR" id="PIRSR000112-1"/>
    </source>
</evidence>
<feature type="binding site" evidence="5">
    <location>
        <position position="138"/>
    </location>
    <ligand>
        <name>NAD(+)</name>
        <dbReference type="ChEBI" id="CHEBI:57540"/>
    </ligand>
</feature>
<evidence type="ECO:0000256" key="5">
    <source>
        <dbReference type="PIRSR" id="PIRSR000112-3"/>
    </source>
</evidence>
<dbReference type="AlphaFoldDB" id="A0A125W9T4"/>
<gene>
    <name evidence="7" type="ORF">HMPREF9498_00114</name>
</gene>
<feature type="binding site" evidence="5">
    <location>
        <position position="134"/>
    </location>
    <ligand>
        <name>NAD(+)</name>
        <dbReference type="ChEBI" id="CHEBI:57540"/>
    </ligand>
</feature>
<feature type="domain" description="Alcohol dehydrogenase iron-type/glycerol dehydrogenase GldA" evidence="6">
    <location>
        <begin position="17"/>
        <end position="150"/>
    </location>
</feature>
<feature type="binding site" evidence="4">
    <location>
        <position position="178"/>
    </location>
    <ligand>
        <name>glycerol</name>
        <dbReference type="ChEBI" id="CHEBI:17754"/>
    </ligand>
</feature>
<dbReference type="InterPro" id="IPR018211">
    <property type="entry name" value="ADH_Fe_CS"/>
</dbReference>
<keyword evidence="2 4" id="KW-0479">Metal-binding</keyword>
<evidence type="ECO:0000256" key="3">
    <source>
        <dbReference type="ARBA" id="ARBA00023002"/>
    </source>
</evidence>
<organism evidence="7 8">
    <name type="scientific">Enterococcus faecalis TX4248</name>
    <dbReference type="NCBI Taxonomy" id="749495"/>
    <lineage>
        <taxon>Bacteria</taxon>
        <taxon>Bacillati</taxon>
        <taxon>Bacillota</taxon>
        <taxon>Bacilli</taxon>
        <taxon>Lactobacillales</taxon>
        <taxon>Enterococcaceae</taxon>
        <taxon>Enterococcus</taxon>
    </lineage>
</organism>
<dbReference type="Proteomes" id="UP000004846">
    <property type="component" value="Unassembled WGS sequence"/>
</dbReference>
<feature type="binding site" evidence="4">
    <location>
        <position position="262"/>
    </location>
    <ligand>
        <name>glycerol</name>
        <dbReference type="ChEBI" id="CHEBI:17754"/>
    </ligand>
</feature>
<dbReference type="EC" id="1.1.1.1" evidence="7"/>
<dbReference type="PANTHER" id="PTHR43616">
    <property type="entry name" value="GLYCEROL DEHYDROGENASE"/>
    <property type="match status" value="1"/>
</dbReference>
<feature type="binding site" evidence="5">
    <location>
        <position position="132"/>
    </location>
    <ligand>
        <name>NAD(+)</name>
        <dbReference type="ChEBI" id="CHEBI:57540"/>
    </ligand>
</feature>
<dbReference type="HOGENOM" id="CLU_044754_2_0_9"/>
<dbReference type="GO" id="GO:0046872">
    <property type="term" value="F:metal ion binding"/>
    <property type="evidence" value="ECO:0007669"/>
    <property type="project" value="UniProtKB-KW"/>
</dbReference>
<evidence type="ECO:0000313" key="8">
    <source>
        <dbReference type="Proteomes" id="UP000004846"/>
    </source>
</evidence>
<dbReference type="GO" id="GO:0004022">
    <property type="term" value="F:alcohol dehydrogenase (NAD+) activity"/>
    <property type="evidence" value="ECO:0007669"/>
    <property type="project" value="UniProtKB-EC"/>
</dbReference>
<name>A0A125W9T4_ENTFL</name>
<dbReference type="PROSITE" id="PS00913">
    <property type="entry name" value="ADH_IRON_1"/>
    <property type="match status" value="1"/>
</dbReference>